<evidence type="ECO:0000256" key="3">
    <source>
        <dbReference type="ARBA" id="ARBA00022801"/>
    </source>
</evidence>
<dbReference type="EMBL" id="ML178816">
    <property type="protein sequence ID" value="TFL05449.1"/>
    <property type="molecule type" value="Genomic_DNA"/>
</dbReference>
<name>A0A5C3QYH1_9AGAR</name>
<dbReference type="GO" id="GO:0005737">
    <property type="term" value="C:cytoplasm"/>
    <property type="evidence" value="ECO:0007669"/>
    <property type="project" value="TreeGrafter"/>
</dbReference>
<evidence type="ECO:0000256" key="2">
    <source>
        <dbReference type="ARBA" id="ARBA00022741"/>
    </source>
</evidence>
<dbReference type="Proteomes" id="UP000305067">
    <property type="component" value="Unassembled WGS sequence"/>
</dbReference>
<dbReference type="CDD" id="cd17871">
    <property type="entry name" value="GPN2"/>
    <property type="match status" value="1"/>
</dbReference>
<gene>
    <name evidence="7" type="ORF">BDV98DRAFT_560071</name>
</gene>
<dbReference type="Pfam" id="PF03029">
    <property type="entry name" value="ATP_bind_1"/>
    <property type="match status" value="1"/>
</dbReference>
<protein>
    <recommendedName>
        <fullName evidence="5">GPN-loop GTPase 2</fullName>
    </recommendedName>
</protein>
<organism evidence="7 8">
    <name type="scientific">Pterulicium gracile</name>
    <dbReference type="NCBI Taxonomy" id="1884261"/>
    <lineage>
        <taxon>Eukaryota</taxon>
        <taxon>Fungi</taxon>
        <taxon>Dikarya</taxon>
        <taxon>Basidiomycota</taxon>
        <taxon>Agaricomycotina</taxon>
        <taxon>Agaricomycetes</taxon>
        <taxon>Agaricomycetidae</taxon>
        <taxon>Agaricales</taxon>
        <taxon>Pleurotineae</taxon>
        <taxon>Pterulaceae</taxon>
        <taxon>Pterulicium</taxon>
    </lineage>
</organism>
<reference evidence="7 8" key="1">
    <citation type="journal article" date="2019" name="Nat. Ecol. Evol.">
        <title>Megaphylogeny resolves global patterns of mushroom evolution.</title>
        <authorList>
            <person name="Varga T."/>
            <person name="Krizsan K."/>
            <person name="Foldi C."/>
            <person name="Dima B."/>
            <person name="Sanchez-Garcia M."/>
            <person name="Sanchez-Ramirez S."/>
            <person name="Szollosi G.J."/>
            <person name="Szarkandi J.G."/>
            <person name="Papp V."/>
            <person name="Albert L."/>
            <person name="Andreopoulos W."/>
            <person name="Angelini C."/>
            <person name="Antonin V."/>
            <person name="Barry K.W."/>
            <person name="Bougher N.L."/>
            <person name="Buchanan P."/>
            <person name="Buyck B."/>
            <person name="Bense V."/>
            <person name="Catcheside P."/>
            <person name="Chovatia M."/>
            <person name="Cooper J."/>
            <person name="Damon W."/>
            <person name="Desjardin D."/>
            <person name="Finy P."/>
            <person name="Geml J."/>
            <person name="Haridas S."/>
            <person name="Hughes K."/>
            <person name="Justo A."/>
            <person name="Karasinski D."/>
            <person name="Kautmanova I."/>
            <person name="Kiss B."/>
            <person name="Kocsube S."/>
            <person name="Kotiranta H."/>
            <person name="LaButti K.M."/>
            <person name="Lechner B.E."/>
            <person name="Liimatainen K."/>
            <person name="Lipzen A."/>
            <person name="Lukacs Z."/>
            <person name="Mihaltcheva S."/>
            <person name="Morgado L.N."/>
            <person name="Niskanen T."/>
            <person name="Noordeloos M.E."/>
            <person name="Ohm R.A."/>
            <person name="Ortiz-Santana B."/>
            <person name="Ovrebo C."/>
            <person name="Racz N."/>
            <person name="Riley R."/>
            <person name="Savchenko A."/>
            <person name="Shiryaev A."/>
            <person name="Soop K."/>
            <person name="Spirin V."/>
            <person name="Szebenyi C."/>
            <person name="Tomsovsky M."/>
            <person name="Tulloss R.E."/>
            <person name="Uehling J."/>
            <person name="Grigoriev I.V."/>
            <person name="Vagvolgyi C."/>
            <person name="Papp T."/>
            <person name="Martin F.M."/>
            <person name="Miettinen O."/>
            <person name="Hibbett D.S."/>
            <person name="Nagy L.G."/>
        </authorList>
    </citation>
    <scope>NUCLEOTIDE SEQUENCE [LARGE SCALE GENOMIC DNA]</scope>
    <source>
        <strain evidence="7 8">CBS 309.79</strain>
    </source>
</reference>
<dbReference type="InterPro" id="IPR030231">
    <property type="entry name" value="Gpn2"/>
</dbReference>
<evidence type="ECO:0000256" key="5">
    <source>
        <dbReference type="RuleBase" id="RU365059"/>
    </source>
</evidence>
<evidence type="ECO:0000256" key="1">
    <source>
        <dbReference type="ARBA" id="ARBA00005290"/>
    </source>
</evidence>
<comment type="similarity">
    <text evidence="1 5">Belongs to the GPN-loop GTPase family.</text>
</comment>
<evidence type="ECO:0000256" key="6">
    <source>
        <dbReference type="SAM" id="MobiDB-lite"/>
    </source>
</evidence>
<dbReference type="GO" id="GO:0003924">
    <property type="term" value="F:GTPase activity"/>
    <property type="evidence" value="ECO:0007669"/>
    <property type="project" value="TreeGrafter"/>
</dbReference>
<dbReference type="InterPro" id="IPR004130">
    <property type="entry name" value="Gpn"/>
</dbReference>
<sequence length="366" mass="40702">MAFGEIVCGSPGSGKSTYCYGKHQLFTALQRPIAIVNLDPANENIPYPCAINIADLITVEDAMDEHHLGPNGGMLYCMEYLEANIDWLEGKLAELQKDVYVVFDLPGQVEVSTNHLSVKRIVEKLGKAGLRLAAVHMCDAHYVTDAAKYISVLLLSLRTMLHLELPHVNVLSKVDLITKYGELAFNLDFYTQVQDLSYLSEHLEASLPPQFAALNMAIVSLVEDFGLVGFETLAVEDKHSMLHLMRAVDRASGCIFVPPPDAPRPPDALPMNPSESTAHAPNAYALMTSALAPIRGPMSDPRDVQERWVDARDAYEAHEKMKWRQEGEAVRELARKYTKESEAGQRKNQADGRNHVGSDFKIQERM</sequence>
<dbReference type="OrthoDB" id="5839at2759"/>
<comment type="subunit">
    <text evidence="5">Binds to RNA polymerase II (RNAPII).</text>
</comment>
<evidence type="ECO:0000313" key="8">
    <source>
        <dbReference type="Proteomes" id="UP000305067"/>
    </source>
</evidence>
<feature type="region of interest" description="Disordered" evidence="6">
    <location>
        <begin position="334"/>
        <end position="366"/>
    </location>
</feature>
<comment type="function">
    <text evidence="5">Small GTPase required for proper localization of RNA polymerase II and III (RNAPII and RNAPIII). May act at an RNAP assembly step prior to nuclear import.</text>
</comment>
<proteinExistence type="inferred from homology"/>
<dbReference type="PANTHER" id="PTHR21231">
    <property type="entry name" value="XPA-BINDING PROTEIN 1-RELATED"/>
    <property type="match status" value="1"/>
</dbReference>
<dbReference type="STRING" id="1884261.A0A5C3QYH1"/>
<evidence type="ECO:0000256" key="4">
    <source>
        <dbReference type="ARBA" id="ARBA00023134"/>
    </source>
</evidence>
<dbReference type="Gene3D" id="3.40.50.300">
    <property type="entry name" value="P-loop containing nucleotide triphosphate hydrolases"/>
    <property type="match status" value="1"/>
</dbReference>
<keyword evidence="8" id="KW-1185">Reference proteome</keyword>
<dbReference type="SUPFAM" id="SSF52540">
    <property type="entry name" value="P-loop containing nucleoside triphosphate hydrolases"/>
    <property type="match status" value="1"/>
</dbReference>
<accession>A0A5C3QYH1</accession>
<keyword evidence="3 5" id="KW-0378">Hydrolase</keyword>
<keyword evidence="2 5" id="KW-0547">Nucleotide-binding</keyword>
<dbReference type="FunFam" id="3.40.50.300:FF:000338">
    <property type="entry name" value="GPN-loop GTPase 2"/>
    <property type="match status" value="1"/>
</dbReference>
<dbReference type="PANTHER" id="PTHR21231:SF3">
    <property type="entry name" value="GPN-LOOP GTPASE 2"/>
    <property type="match status" value="1"/>
</dbReference>
<dbReference type="AlphaFoldDB" id="A0A5C3QYH1"/>
<dbReference type="InterPro" id="IPR027417">
    <property type="entry name" value="P-loop_NTPase"/>
</dbReference>
<evidence type="ECO:0000313" key="7">
    <source>
        <dbReference type="EMBL" id="TFL05449.1"/>
    </source>
</evidence>
<dbReference type="GO" id="GO:0005525">
    <property type="term" value="F:GTP binding"/>
    <property type="evidence" value="ECO:0007669"/>
    <property type="project" value="UniProtKB-KW"/>
</dbReference>
<keyword evidence="4 5" id="KW-0342">GTP-binding</keyword>